<sequence>NQNFKHKESTRRTVPMETPASTSLVTCDGLGGYDWSDQAEEGPNYALMDYTSSSSDSKNEQLLKDFMKSELMVLAYKTGLKSVEERLKFFKKNKFIYLEDIKILKVDIQMKNISIRELRRKLEVAQKEKASIQLKVEKFENASKSLNKLIDCQIVDNYKKGLGLDEFANKPVDENTKSIAEKTKAFKKNFDAPIIDEWVSDDEEENVSQPKIEKETIKPSIV</sequence>
<organism evidence="2">
    <name type="scientific">Tanacetum cinerariifolium</name>
    <name type="common">Dalmatian daisy</name>
    <name type="synonym">Chrysanthemum cinerariifolium</name>
    <dbReference type="NCBI Taxonomy" id="118510"/>
    <lineage>
        <taxon>Eukaryota</taxon>
        <taxon>Viridiplantae</taxon>
        <taxon>Streptophyta</taxon>
        <taxon>Embryophyta</taxon>
        <taxon>Tracheophyta</taxon>
        <taxon>Spermatophyta</taxon>
        <taxon>Magnoliopsida</taxon>
        <taxon>eudicotyledons</taxon>
        <taxon>Gunneridae</taxon>
        <taxon>Pentapetalae</taxon>
        <taxon>asterids</taxon>
        <taxon>campanulids</taxon>
        <taxon>Asterales</taxon>
        <taxon>Asteraceae</taxon>
        <taxon>Asteroideae</taxon>
        <taxon>Anthemideae</taxon>
        <taxon>Anthemidinae</taxon>
        <taxon>Tanacetum</taxon>
    </lineage>
</organism>
<accession>A0A699R862</accession>
<gene>
    <name evidence="2" type="ORF">Tci_853468</name>
</gene>
<comment type="caution">
    <text evidence="2">The sequence shown here is derived from an EMBL/GenBank/DDBJ whole genome shotgun (WGS) entry which is preliminary data.</text>
</comment>
<protein>
    <submittedName>
        <fullName evidence="2">Uncharacterized protein</fullName>
    </submittedName>
</protein>
<dbReference type="AlphaFoldDB" id="A0A699R862"/>
<feature type="coiled-coil region" evidence="1">
    <location>
        <begin position="108"/>
        <end position="142"/>
    </location>
</feature>
<dbReference type="EMBL" id="BKCJ011080071">
    <property type="protein sequence ID" value="GFC81498.1"/>
    <property type="molecule type" value="Genomic_DNA"/>
</dbReference>
<name>A0A699R862_TANCI</name>
<feature type="non-terminal residue" evidence="2">
    <location>
        <position position="1"/>
    </location>
</feature>
<proteinExistence type="predicted"/>
<reference evidence="2" key="1">
    <citation type="journal article" date="2019" name="Sci. Rep.">
        <title>Draft genome of Tanacetum cinerariifolium, the natural source of mosquito coil.</title>
        <authorList>
            <person name="Yamashiro T."/>
            <person name="Shiraishi A."/>
            <person name="Satake H."/>
            <person name="Nakayama K."/>
        </authorList>
    </citation>
    <scope>NUCLEOTIDE SEQUENCE</scope>
</reference>
<keyword evidence="1" id="KW-0175">Coiled coil</keyword>
<evidence type="ECO:0000313" key="2">
    <source>
        <dbReference type="EMBL" id="GFC81498.1"/>
    </source>
</evidence>
<evidence type="ECO:0000256" key="1">
    <source>
        <dbReference type="SAM" id="Coils"/>
    </source>
</evidence>